<comment type="caution">
    <text evidence="1">The sequence shown here is derived from an EMBL/GenBank/DDBJ whole genome shotgun (WGS) entry which is preliminary data.</text>
</comment>
<protein>
    <submittedName>
        <fullName evidence="1">Uncharacterized protein</fullName>
    </submittedName>
</protein>
<dbReference type="AlphaFoldDB" id="A0A8H3QHJ0"/>
<gene>
    <name evidence="1" type="ORF">RCL2_000723600</name>
</gene>
<name>A0A8H3QHJ0_9GLOM</name>
<reference evidence="1" key="1">
    <citation type="submission" date="2019-10" db="EMBL/GenBank/DDBJ databases">
        <title>Conservation and host-specific expression of non-tandemly repeated heterogenous ribosome RNA gene in arbuscular mycorrhizal fungi.</title>
        <authorList>
            <person name="Maeda T."/>
            <person name="Kobayashi Y."/>
            <person name="Nakagawa T."/>
            <person name="Ezawa T."/>
            <person name="Yamaguchi K."/>
            <person name="Bino T."/>
            <person name="Nishimoto Y."/>
            <person name="Shigenobu S."/>
            <person name="Kawaguchi M."/>
        </authorList>
    </citation>
    <scope>NUCLEOTIDE SEQUENCE</scope>
    <source>
        <strain evidence="1">HR1</strain>
    </source>
</reference>
<organism evidence="1 2">
    <name type="scientific">Rhizophagus clarus</name>
    <dbReference type="NCBI Taxonomy" id="94130"/>
    <lineage>
        <taxon>Eukaryota</taxon>
        <taxon>Fungi</taxon>
        <taxon>Fungi incertae sedis</taxon>
        <taxon>Mucoromycota</taxon>
        <taxon>Glomeromycotina</taxon>
        <taxon>Glomeromycetes</taxon>
        <taxon>Glomerales</taxon>
        <taxon>Glomeraceae</taxon>
        <taxon>Rhizophagus</taxon>
    </lineage>
</organism>
<evidence type="ECO:0000313" key="2">
    <source>
        <dbReference type="Proteomes" id="UP000615446"/>
    </source>
</evidence>
<dbReference type="EMBL" id="BLAL01000046">
    <property type="protein sequence ID" value="GES79938.1"/>
    <property type="molecule type" value="Genomic_DNA"/>
</dbReference>
<accession>A0A8H3QHJ0</accession>
<evidence type="ECO:0000313" key="1">
    <source>
        <dbReference type="EMBL" id="GES79938.1"/>
    </source>
</evidence>
<proteinExistence type="predicted"/>
<sequence length="94" mass="11542">MPFEHPQEVADDYERLLDSNEGSTFRTIFPMESFERWNERFIYNIRNISFPLFSMILRDLLSLQALYWSYFFKGIRWCLAQNWNISQDSTQWDK</sequence>
<dbReference type="Proteomes" id="UP000615446">
    <property type="component" value="Unassembled WGS sequence"/>
</dbReference>